<evidence type="ECO:0000313" key="1">
    <source>
        <dbReference type="EMBL" id="CAI9112019.1"/>
    </source>
</evidence>
<keyword evidence="2" id="KW-1185">Reference proteome</keyword>
<reference evidence="1" key="1">
    <citation type="submission" date="2023-03" db="EMBL/GenBank/DDBJ databases">
        <authorList>
            <person name="Julca I."/>
        </authorList>
    </citation>
    <scope>NUCLEOTIDE SEQUENCE</scope>
</reference>
<name>A0AAV1DZ14_OLDCO</name>
<evidence type="ECO:0000313" key="2">
    <source>
        <dbReference type="Proteomes" id="UP001161247"/>
    </source>
</evidence>
<dbReference type="Proteomes" id="UP001161247">
    <property type="component" value="Chromosome 7"/>
</dbReference>
<gene>
    <name evidence="1" type="ORF">OLC1_LOCUS19288</name>
</gene>
<sequence length="164" mass="18679">MKSLQGEGERHSFKFFNNRDIALVLNELNVLNSRLEDFIHECVISDQDTIRIPDHCELHDGFFEDSPDGLPQKSLNDLLSTCQKITTSCLQVKATISLCHRVNDDLLPKLKYPNDTELINHIKVVADEAADPIEDFLGNRLDDGLTNDFDQLMSESLEEESSRF</sequence>
<accession>A0AAV1DZ14</accession>
<proteinExistence type="predicted"/>
<protein>
    <submittedName>
        <fullName evidence="1">OLC1v1012384C1</fullName>
    </submittedName>
</protein>
<dbReference type="EMBL" id="OX459124">
    <property type="protein sequence ID" value="CAI9112019.1"/>
    <property type="molecule type" value="Genomic_DNA"/>
</dbReference>
<organism evidence="1 2">
    <name type="scientific">Oldenlandia corymbosa var. corymbosa</name>
    <dbReference type="NCBI Taxonomy" id="529605"/>
    <lineage>
        <taxon>Eukaryota</taxon>
        <taxon>Viridiplantae</taxon>
        <taxon>Streptophyta</taxon>
        <taxon>Embryophyta</taxon>
        <taxon>Tracheophyta</taxon>
        <taxon>Spermatophyta</taxon>
        <taxon>Magnoliopsida</taxon>
        <taxon>eudicotyledons</taxon>
        <taxon>Gunneridae</taxon>
        <taxon>Pentapetalae</taxon>
        <taxon>asterids</taxon>
        <taxon>lamiids</taxon>
        <taxon>Gentianales</taxon>
        <taxon>Rubiaceae</taxon>
        <taxon>Rubioideae</taxon>
        <taxon>Spermacoceae</taxon>
        <taxon>Hedyotis-Oldenlandia complex</taxon>
        <taxon>Oldenlandia</taxon>
    </lineage>
</organism>
<dbReference type="AlphaFoldDB" id="A0AAV1DZ14"/>